<evidence type="ECO:0000313" key="2">
    <source>
        <dbReference type="EMBL" id="KAF4969171.1"/>
    </source>
</evidence>
<dbReference type="InterPro" id="IPR010730">
    <property type="entry name" value="HET"/>
</dbReference>
<dbReference type="AlphaFoldDB" id="A0A8H4U3J1"/>
<dbReference type="EMBL" id="JABEXW010000171">
    <property type="protein sequence ID" value="KAF4969171.1"/>
    <property type="molecule type" value="Genomic_DNA"/>
</dbReference>
<accession>A0A8H4U3J1</accession>
<reference evidence="2" key="1">
    <citation type="journal article" date="2020" name="BMC Genomics">
        <title>Correction to: Identification and distribution of gene clusters required for synthesis of sphingolipid metabolism inhibitors in diverse species of the filamentous fungus Fusarium.</title>
        <authorList>
            <person name="Kim H.S."/>
            <person name="Lohmar J.M."/>
            <person name="Busman M."/>
            <person name="Brown D.W."/>
            <person name="Naumann T.A."/>
            <person name="Divon H.H."/>
            <person name="Lysoe E."/>
            <person name="Uhlig S."/>
            <person name="Proctor R.H."/>
        </authorList>
    </citation>
    <scope>NUCLEOTIDE SEQUENCE</scope>
    <source>
        <strain evidence="2">NRRL 20472</strain>
    </source>
</reference>
<dbReference type="Pfam" id="PF06985">
    <property type="entry name" value="HET"/>
    <property type="match status" value="1"/>
</dbReference>
<keyword evidence="3" id="KW-1185">Reference proteome</keyword>
<gene>
    <name evidence="2" type="ORF">FSARC_3547</name>
</gene>
<dbReference type="Proteomes" id="UP000622797">
    <property type="component" value="Unassembled WGS sequence"/>
</dbReference>
<evidence type="ECO:0000313" key="3">
    <source>
        <dbReference type="Proteomes" id="UP000622797"/>
    </source>
</evidence>
<reference evidence="2" key="2">
    <citation type="submission" date="2020-05" db="EMBL/GenBank/DDBJ databases">
        <authorList>
            <person name="Kim H.-S."/>
            <person name="Proctor R.H."/>
            <person name="Brown D.W."/>
        </authorList>
    </citation>
    <scope>NUCLEOTIDE SEQUENCE</scope>
    <source>
        <strain evidence="2">NRRL 20472</strain>
    </source>
</reference>
<protein>
    <recommendedName>
        <fullName evidence="1">Heterokaryon incompatibility domain-containing protein</fullName>
    </recommendedName>
</protein>
<comment type="caution">
    <text evidence="2">The sequence shown here is derived from an EMBL/GenBank/DDBJ whole genome shotgun (WGS) entry which is preliminary data.</text>
</comment>
<proteinExistence type="predicted"/>
<dbReference type="PANTHER" id="PTHR33112:SF12">
    <property type="entry name" value="HETEROKARYON INCOMPATIBILITY DOMAIN-CONTAINING PROTEIN"/>
    <property type="match status" value="1"/>
</dbReference>
<organism evidence="2 3">
    <name type="scientific">Fusarium sarcochroum</name>
    <dbReference type="NCBI Taxonomy" id="1208366"/>
    <lineage>
        <taxon>Eukaryota</taxon>
        <taxon>Fungi</taxon>
        <taxon>Dikarya</taxon>
        <taxon>Ascomycota</taxon>
        <taxon>Pezizomycotina</taxon>
        <taxon>Sordariomycetes</taxon>
        <taxon>Hypocreomycetidae</taxon>
        <taxon>Hypocreales</taxon>
        <taxon>Nectriaceae</taxon>
        <taxon>Fusarium</taxon>
        <taxon>Fusarium lateritium species complex</taxon>
    </lineage>
</organism>
<feature type="domain" description="Heterokaryon incompatibility" evidence="1">
    <location>
        <begin position="185"/>
        <end position="332"/>
    </location>
</feature>
<name>A0A8H4U3J1_9HYPO</name>
<dbReference type="PANTHER" id="PTHR33112">
    <property type="entry name" value="DOMAIN PROTEIN, PUTATIVE-RELATED"/>
    <property type="match status" value="1"/>
</dbReference>
<dbReference type="OrthoDB" id="2958217at2759"/>
<evidence type="ECO:0000259" key="1">
    <source>
        <dbReference type="Pfam" id="PF06985"/>
    </source>
</evidence>
<sequence length="690" mass="78489">MQRPTTLCEYCARIPLDPRVLDSESDRILDLLTYPLGPGSRIKNSSCPFCRLIFYTFSEDFIAAQCPSDVELTWSAGPSNRRALSTSSSRIDSWIGFSSRIEPRDEQHGSNSNPKWKYFVEPWMTPVVDTARILRWISSCERLHSSACAMPTDLTFAEAFRGLHLLRLIDVENNSLVEITRVEKYVALSYVWGAVPNFRLTKANRPSLLMPGSLKKVSKILPNTIKDAIVLVRRLGCRYLWVDALCLLQNDAEDLELGVNVMDLIYERAWLTVVASCGHDANARLPGVQEGTRNPSHNTVEVIPGVEMGIVTGLDGLLKTSVYNSRAWTFQEQVLSRRVLYFIDDKIFYRCRAAEHAEHFADVLSQNQGVGSSLGSLLPEAILMTDPIFDFSTMLFYYTKRALTNQNDALRAYAGITRRFAEVMKCHFFQGLPTVMFDRFIIFHAEHTALHRRSSFPSYSWTGWRGPSVVELDDNSLGEVTNEWLKDKTWIVWYKRSPSGITNLVWDPEANPSFPSSNMQYLGYRGRRAFSDGRYVPKRLKTIRTMPTHEVSFSREVPSYPLLQFWTLSLFYNISDVDVFMATGHLEDSNGAKCGFIWLDGFEETTFFESQGPFEIILLSEAYSHALVKKGSVEWRDPYPLAAGQWAYYNVLLLEWQGGIAERRGFGLLHQGAVEFSLAPGPTWKEIFLA</sequence>